<protein>
    <submittedName>
        <fullName evidence="1">Uncharacterized protein</fullName>
    </submittedName>
</protein>
<dbReference type="Proteomes" id="UP000830395">
    <property type="component" value="Chromosome 28"/>
</dbReference>
<accession>A0ACC5ZP06</accession>
<organism evidence="1 2">
    <name type="scientific">Pangasius djambal</name>
    <dbReference type="NCBI Taxonomy" id="1691987"/>
    <lineage>
        <taxon>Eukaryota</taxon>
        <taxon>Metazoa</taxon>
        <taxon>Chordata</taxon>
        <taxon>Craniata</taxon>
        <taxon>Vertebrata</taxon>
        <taxon>Euteleostomi</taxon>
        <taxon>Actinopterygii</taxon>
        <taxon>Neopterygii</taxon>
        <taxon>Teleostei</taxon>
        <taxon>Ostariophysi</taxon>
        <taxon>Siluriformes</taxon>
        <taxon>Pangasiidae</taxon>
        <taxon>Pangasius</taxon>
    </lineage>
</organism>
<evidence type="ECO:0000313" key="1">
    <source>
        <dbReference type="EMBL" id="MCJ8749302.1"/>
    </source>
</evidence>
<name>A0ACC5ZP06_9TELE</name>
<keyword evidence="2" id="KW-1185">Reference proteome</keyword>
<gene>
    <name evidence="1" type="ORF">PDJAM_G00174690</name>
</gene>
<proteinExistence type="predicted"/>
<comment type="caution">
    <text evidence="1">The sequence shown here is derived from an EMBL/GenBank/DDBJ whole genome shotgun (WGS) entry which is preliminary data.</text>
</comment>
<reference evidence="1" key="1">
    <citation type="submission" date="2020-02" db="EMBL/GenBank/DDBJ databases">
        <title>Genome sequencing of the panga catfish, Pangasius djambal.</title>
        <authorList>
            <person name="Wen M."/>
            <person name="Zahm M."/>
            <person name="Roques C."/>
            <person name="Cabau C."/>
            <person name="Klopp C."/>
            <person name="Donnadieu C."/>
            <person name="Jouanno E."/>
            <person name="Avarre J.-C."/>
            <person name="Campet M."/>
            <person name="Ha T."/>
            <person name="Dugue R."/>
            <person name="Lampietro C."/>
            <person name="Louis A."/>
            <person name="Herpin A."/>
            <person name="Echchiki A."/>
            <person name="Berthelot C."/>
            <person name="Parey E."/>
            <person name="Roest-Crollius H."/>
            <person name="Braasch I."/>
            <person name="Postlethwait J.H."/>
            <person name="Bobe J."/>
            <person name="Montfort J."/>
            <person name="Bouchez O."/>
            <person name="Begum T."/>
            <person name="Schartl M."/>
            <person name="Gustiano R."/>
            <person name="Guiguen Y."/>
        </authorList>
    </citation>
    <scope>NUCLEOTIDE SEQUENCE</scope>
    <source>
        <strain evidence="1">Pdj_M5554</strain>
    </source>
</reference>
<dbReference type="EMBL" id="CM041002">
    <property type="protein sequence ID" value="MCJ8749302.1"/>
    <property type="molecule type" value="Genomic_DNA"/>
</dbReference>
<sequence>MELTGKSETNSEPISEGNIGDPVVEASVLHCQQVLRVGVEATVTVNDKFDPEASLVPDEHSADLTTEIKESETSQIPKNNVVPDVILNSNIPNSNNDQVVTREEVLQVHNLNASTKFEFSPGVSGSTSNPDKCRDCHSKLDTIPEVSFTEFREEALGPVLKDMFGSDITTLVDLKGAGNTKGSSEQPEIQKDIPEAEFPGNFQNNISGVSPDCESSLERRMEASDHVMILQTSANIDEAERDPKPQDVPVKLRTRKSSREDKERERSQLDSMVLLIMKLDQLDQEIEDALGSAPSPKDTPTAKRRFVSEVDLASLDGDGSLTGSLRSLNTPHHQSSSSLCSLKNRTSAALSEKDRAGRSSQFFRVFMAA</sequence>
<evidence type="ECO:0000313" key="2">
    <source>
        <dbReference type="Proteomes" id="UP000830395"/>
    </source>
</evidence>